<gene>
    <name evidence="1" type="ORF">DWY65_13710</name>
</gene>
<organism evidence="1 2">
    <name type="scientific">Bacteroides stercoris</name>
    <dbReference type="NCBI Taxonomy" id="46506"/>
    <lineage>
        <taxon>Bacteria</taxon>
        <taxon>Pseudomonadati</taxon>
        <taxon>Bacteroidota</taxon>
        <taxon>Bacteroidia</taxon>
        <taxon>Bacteroidales</taxon>
        <taxon>Bacteroidaceae</taxon>
        <taxon>Bacteroides</taxon>
    </lineage>
</organism>
<name>A0A412DF63_BACSE</name>
<evidence type="ECO:0000313" key="2">
    <source>
        <dbReference type="Proteomes" id="UP000283310"/>
    </source>
</evidence>
<dbReference type="EMBL" id="QRTW01000030">
    <property type="protein sequence ID" value="RGR10456.1"/>
    <property type="molecule type" value="Genomic_DNA"/>
</dbReference>
<dbReference type="Gene3D" id="3.40.91.50">
    <property type="match status" value="1"/>
</dbReference>
<reference evidence="1 2" key="1">
    <citation type="submission" date="2018-08" db="EMBL/GenBank/DDBJ databases">
        <title>A genome reference for cultivated species of the human gut microbiota.</title>
        <authorList>
            <person name="Zou Y."/>
            <person name="Xue W."/>
            <person name="Luo G."/>
        </authorList>
    </citation>
    <scope>NUCLEOTIDE SEQUENCE [LARGE SCALE GENOMIC DNA]</scope>
    <source>
        <strain evidence="1 2">AF26-20BH</strain>
    </source>
</reference>
<accession>A0A412DF63</accession>
<keyword evidence="1" id="KW-0540">Nuclease</keyword>
<dbReference type="Pfam" id="PF09491">
    <property type="entry name" value="RE_AlwI"/>
    <property type="match status" value="2"/>
</dbReference>
<dbReference type="GO" id="GO:0004519">
    <property type="term" value="F:endonuclease activity"/>
    <property type="evidence" value="ECO:0007669"/>
    <property type="project" value="UniProtKB-KW"/>
</dbReference>
<dbReference type="RefSeq" id="WP_117904533.1">
    <property type="nucleotide sequence ID" value="NZ_CAXVLE010000010.1"/>
</dbReference>
<sequence>MPRELEYKPLLYTTTIRNPERYKDFMNILKRFDGEILNDHTVELFERELFKVGLYRPMILPNSVKQKWASTQRGEFADEPLTDVETATIYRRNDPNANPVLKGHKEAGFPKGWPSRFDTQFKLMKVLGFVYYEWGKRIEFSQTGNYLADTVSISINEGVISREIVNPRNEQVAFMQAFAKQQRCNPFVRELNDNIPLILLLEVIKKLNADDEYNGAGISYKEIPLVIFWKDNDAEALYQRIKLLRNEHRYNPSNEVIEDICVNEILGGFKRFKLKSIVAEYPDEFVRKMRMTGLISFRGGGRFIDINHNEDEKIDYILSHYADYTKYATEREYFDYMATIDNALFALRSVEISKTAAAEKLIQLIPDYPWDSIKTELSHLANKTSSSHNVLKFISAPARLEFLTALAIKSKLPGVEVIPNYPCDDEGLPTSTAGGNNGDIECFETTNSILVEVTMAEGRQQTMMEVWPISRHLEEFKNKYEYEDSQCVFVAPSIFADTKDQIDWAKDRKQVVIRPYKIVDFISYLDSATALYCANL</sequence>
<keyword evidence="1" id="KW-0378">Hydrolase</keyword>
<evidence type="ECO:0000313" key="1">
    <source>
        <dbReference type="EMBL" id="RGR10456.1"/>
    </source>
</evidence>
<keyword evidence="1" id="KW-0255">Endonuclease</keyword>
<dbReference type="InterPro" id="IPR018573">
    <property type="entry name" value="Restrct_endonuc_II_AlwI"/>
</dbReference>
<dbReference type="AlphaFoldDB" id="A0A412DF63"/>
<dbReference type="Proteomes" id="UP000283310">
    <property type="component" value="Unassembled WGS sequence"/>
</dbReference>
<proteinExistence type="predicted"/>
<comment type="caution">
    <text evidence="1">The sequence shown here is derived from an EMBL/GenBank/DDBJ whole genome shotgun (WGS) entry which is preliminary data.</text>
</comment>
<protein>
    <submittedName>
        <fullName evidence="1">AlwI family type II restriction endonuclease</fullName>
    </submittedName>
</protein>